<evidence type="ECO:0000313" key="4">
    <source>
        <dbReference type="Proteomes" id="UP000749646"/>
    </source>
</evidence>
<evidence type="ECO:0000259" key="1">
    <source>
        <dbReference type="PROSITE" id="PS50404"/>
    </source>
</evidence>
<dbReference type="Pfam" id="PF14497">
    <property type="entry name" value="GST_C_3"/>
    <property type="match status" value="1"/>
</dbReference>
<dbReference type="OrthoDB" id="414243at2759"/>
<comment type="caution">
    <text evidence="3">The sequence shown here is derived from an EMBL/GenBank/DDBJ whole genome shotgun (WGS) entry which is preliminary data.</text>
</comment>
<protein>
    <submittedName>
        <fullName evidence="3">Glutathione S-transferase S1</fullName>
    </submittedName>
</protein>
<accession>A0A9P6SSV8</accession>
<dbReference type="InterPro" id="IPR004046">
    <property type="entry name" value="GST_C"/>
</dbReference>
<dbReference type="PROSITE" id="PS50405">
    <property type="entry name" value="GST_CTER"/>
    <property type="match status" value="1"/>
</dbReference>
<dbReference type="InterPro" id="IPR004045">
    <property type="entry name" value="Glutathione_S-Trfase_N"/>
</dbReference>
<dbReference type="GO" id="GO:0006749">
    <property type="term" value="P:glutathione metabolic process"/>
    <property type="evidence" value="ECO:0007669"/>
    <property type="project" value="TreeGrafter"/>
</dbReference>
<evidence type="ECO:0000259" key="2">
    <source>
        <dbReference type="PROSITE" id="PS50405"/>
    </source>
</evidence>
<dbReference type="InterPro" id="IPR040079">
    <property type="entry name" value="Glutathione_S-Trfase"/>
</dbReference>
<dbReference type="SUPFAM" id="SSF52833">
    <property type="entry name" value="Thioredoxin-like"/>
    <property type="match status" value="1"/>
</dbReference>
<dbReference type="InterPro" id="IPR050213">
    <property type="entry name" value="GST_superfamily"/>
</dbReference>
<dbReference type="EMBL" id="JAAAHW010001034">
    <property type="protein sequence ID" value="KAF9997225.1"/>
    <property type="molecule type" value="Genomic_DNA"/>
</dbReference>
<keyword evidence="4" id="KW-1185">Reference proteome</keyword>
<dbReference type="SUPFAM" id="SSF47616">
    <property type="entry name" value="GST C-terminal domain-like"/>
    <property type="match status" value="1"/>
</dbReference>
<dbReference type="PROSITE" id="PS50404">
    <property type="entry name" value="GST_NTER"/>
    <property type="match status" value="1"/>
</dbReference>
<dbReference type="InterPro" id="IPR036249">
    <property type="entry name" value="Thioredoxin-like_sf"/>
</dbReference>
<proteinExistence type="predicted"/>
<dbReference type="Gene3D" id="1.20.1050.10">
    <property type="match status" value="1"/>
</dbReference>
<dbReference type="GO" id="GO:0004364">
    <property type="term" value="F:glutathione transferase activity"/>
    <property type="evidence" value="ECO:0007669"/>
    <property type="project" value="TreeGrafter"/>
</dbReference>
<name>A0A9P6SSV8_9FUNG</name>
<gene>
    <name evidence="3" type="primary">GSTS1_3</name>
    <name evidence="3" type="ORF">BGZ65_007185</name>
</gene>
<dbReference type="Gene3D" id="3.40.30.10">
    <property type="entry name" value="Glutaredoxin"/>
    <property type="match status" value="1"/>
</dbReference>
<dbReference type="PANTHER" id="PTHR11571:SF150">
    <property type="entry name" value="GLUTATHIONE S-TRANSFERASE"/>
    <property type="match status" value="1"/>
</dbReference>
<feature type="domain" description="GST C-terminal" evidence="2">
    <location>
        <begin position="109"/>
        <end position="246"/>
    </location>
</feature>
<evidence type="ECO:0000313" key="3">
    <source>
        <dbReference type="EMBL" id="KAF9997225.1"/>
    </source>
</evidence>
<dbReference type="InterPro" id="IPR010987">
    <property type="entry name" value="Glutathione-S-Trfase_C-like"/>
</dbReference>
<sequence length="247" mass="27006">MTNQVHSFFNPAQTADFNELATKTDSHFEVKYFDFHGLGAVARTILAAANAKFTNSFPTDFPSEKALTPFGLIPLLKETSADGKITIQIAESDAIERYLGKKFGFLGQNAFEETLINTFISNSAGMASQVFIRYFSLKDEAQKAEAKAKLIEGPLKDWAKHHEQHLSANGSNGHYVGDKTSLADFKVAFLISIVQGIAGDEVISESKTPAIMKVKATVDAIPGVAKWQESAEYKAISDKTFNALGFR</sequence>
<dbReference type="AlphaFoldDB" id="A0A9P6SSV8"/>
<dbReference type="PANTHER" id="PTHR11571">
    <property type="entry name" value="GLUTATHIONE S-TRANSFERASE"/>
    <property type="match status" value="1"/>
</dbReference>
<dbReference type="SFLD" id="SFLDS00019">
    <property type="entry name" value="Glutathione_Transferase_(cytos"/>
    <property type="match status" value="1"/>
</dbReference>
<feature type="domain" description="GST N-terminal" evidence="1">
    <location>
        <begin position="26"/>
        <end position="107"/>
    </location>
</feature>
<reference evidence="3" key="1">
    <citation type="journal article" date="2020" name="Fungal Divers.">
        <title>Resolving the Mortierellaceae phylogeny through synthesis of multi-gene phylogenetics and phylogenomics.</title>
        <authorList>
            <person name="Vandepol N."/>
            <person name="Liber J."/>
            <person name="Desiro A."/>
            <person name="Na H."/>
            <person name="Kennedy M."/>
            <person name="Barry K."/>
            <person name="Grigoriev I.V."/>
            <person name="Miller A.N."/>
            <person name="O'Donnell K."/>
            <person name="Stajich J.E."/>
            <person name="Bonito G."/>
        </authorList>
    </citation>
    <scope>NUCLEOTIDE SEQUENCE</scope>
    <source>
        <strain evidence="3">MES-2147</strain>
    </source>
</reference>
<dbReference type="Proteomes" id="UP000749646">
    <property type="component" value="Unassembled WGS sequence"/>
</dbReference>
<organism evidence="3 4">
    <name type="scientific">Modicella reniformis</name>
    <dbReference type="NCBI Taxonomy" id="1440133"/>
    <lineage>
        <taxon>Eukaryota</taxon>
        <taxon>Fungi</taxon>
        <taxon>Fungi incertae sedis</taxon>
        <taxon>Mucoromycota</taxon>
        <taxon>Mortierellomycotina</taxon>
        <taxon>Mortierellomycetes</taxon>
        <taxon>Mortierellales</taxon>
        <taxon>Mortierellaceae</taxon>
        <taxon>Modicella</taxon>
    </lineage>
</organism>
<dbReference type="InterPro" id="IPR036282">
    <property type="entry name" value="Glutathione-S-Trfase_C_sf"/>
</dbReference>